<dbReference type="OrthoDB" id="9797618at2"/>
<keyword evidence="6" id="KW-0732">Signal</keyword>
<dbReference type="Gene3D" id="2.50.20.10">
    <property type="entry name" value="Lipoprotein localisation LolA/LolB/LppX"/>
    <property type="match status" value="1"/>
</dbReference>
<sequence>MRLPTLLLPVMLAGCASQPAIPPLLSAAVPPLPDGGIATPLDMVVKNDHLLIWTASGKMSIRVLQPDGHESAATAYYVWQQHGNLYRITLNGPLGQGRTVLEGSPEKVTLDSARTGHVEAASPEALMQEALGWTAPVSLLPKWFQGRTATPGAESITDENGLLKSVLEQDWQADYKSWTTVNDRTLPEKFVITGPNTRLTVLVSQWQTP</sequence>
<dbReference type="SUPFAM" id="SSF89392">
    <property type="entry name" value="Prokaryotic lipoproteins and lipoprotein localization factors"/>
    <property type="match status" value="1"/>
</dbReference>
<dbReference type="InterPro" id="IPR029046">
    <property type="entry name" value="LolA/LolB/LppX"/>
</dbReference>
<evidence type="ECO:0000256" key="3">
    <source>
        <dbReference type="ARBA" id="ARBA00011245"/>
    </source>
</evidence>
<keyword evidence="11" id="KW-0998">Cell outer membrane</keyword>
<dbReference type="AlphaFoldDB" id="A0A4Q7ZBI2"/>
<organism evidence="13 14">
    <name type="scientific">Fluviicoccus keumensis</name>
    <dbReference type="NCBI Taxonomy" id="1435465"/>
    <lineage>
        <taxon>Bacteria</taxon>
        <taxon>Pseudomonadati</taxon>
        <taxon>Pseudomonadota</taxon>
        <taxon>Gammaproteobacteria</taxon>
        <taxon>Moraxellales</taxon>
        <taxon>Moraxellaceae</taxon>
        <taxon>Fluviicoccus</taxon>
    </lineage>
</organism>
<name>A0A4Q7ZBI2_9GAMM</name>
<dbReference type="EMBL" id="SHKX01000011">
    <property type="protein sequence ID" value="RZU47189.1"/>
    <property type="molecule type" value="Genomic_DNA"/>
</dbReference>
<comment type="caution">
    <text evidence="13">The sequence shown here is derived from an EMBL/GenBank/DDBJ whole genome shotgun (WGS) entry which is preliminary data.</text>
</comment>
<keyword evidence="7" id="KW-0653">Protein transport</keyword>
<evidence type="ECO:0000313" key="13">
    <source>
        <dbReference type="EMBL" id="RZU47189.1"/>
    </source>
</evidence>
<comment type="subunit">
    <text evidence="3">Monomer.</text>
</comment>
<comment type="similarity">
    <text evidence="2">Belongs to the LolB family.</text>
</comment>
<evidence type="ECO:0000256" key="12">
    <source>
        <dbReference type="ARBA" id="ARBA00023288"/>
    </source>
</evidence>
<dbReference type="GO" id="GO:0009279">
    <property type="term" value="C:cell outer membrane"/>
    <property type="evidence" value="ECO:0007669"/>
    <property type="project" value="UniProtKB-SubCell"/>
</dbReference>
<evidence type="ECO:0000256" key="6">
    <source>
        <dbReference type="ARBA" id="ARBA00022729"/>
    </source>
</evidence>
<protein>
    <recommendedName>
        <fullName evidence="4">Outer-membrane lipoprotein LolB</fullName>
    </recommendedName>
</protein>
<evidence type="ECO:0000313" key="14">
    <source>
        <dbReference type="Proteomes" id="UP000292423"/>
    </source>
</evidence>
<gene>
    <name evidence="13" type="ORF">EV700_1584</name>
</gene>
<evidence type="ECO:0000256" key="11">
    <source>
        <dbReference type="ARBA" id="ARBA00023237"/>
    </source>
</evidence>
<evidence type="ECO:0000256" key="1">
    <source>
        <dbReference type="ARBA" id="ARBA00004459"/>
    </source>
</evidence>
<keyword evidence="10" id="KW-0143">Chaperone</keyword>
<dbReference type="PROSITE" id="PS51257">
    <property type="entry name" value="PROKAR_LIPOPROTEIN"/>
    <property type="match status" value="1"/>
</dbReference>
<dbReference type="RefSeq" id="WP_130412462.1">
    <property type="nucleotide sequence ID" value="NZ_SHKX01000011.1"/>
</dbReference>
<proteinExistence type="inferred from homology"/>
<evidence type="ECO:0000256" key="8">
    <source>
        <dbReference type="ARBA" id="ARBA00023136"/>
    </source>
</evidence>
<evidence type="ECO:0000256" key="4">
    <source>
        <dbReference type="ARBA" id="ARBA00016202"/>
    </source>
</evidence>
<dbReference type="CDD" id="cd16326">
    <property type="entry name" value="LolB"/>
    <property type="match status" value="1"/>
</dbReference>
<dbReference type="NCBIfam" id="TIGR00548">
    <property type="entry name" value="lolB"/>
    <property type="match status" value="1"/>
</dbReference>
<dbReference type="GO" id="GO:0015031">
    <property type="term" value="P:protein transport"/>
    <property type="evidence" value="ECO:0007669"/>
    <property type="project" value="UniProtKB-KW"/>
</dbReference>
<evidence type="ECO:0000256" key="10">
    <source>
        <dbReference type="ARBA" id="ARBA00023186"/>
    </source>
</evidence>
<keyword evidence="9" id="KW-0564">Palmitate</keyword>
<keyword evidence="14" id="KW-1185">Reference proteome</keyword>
<evidence type="ECO:0000256" key="5">
    <source>
        <dbReference type="ARBA" id="ARBA00022448"/>
    </source>
</evidence>
<dbReference type="InterPro" id="IPR004565">
    <property type="entry name" value="OM_lipoprot_LolB"/>
</dbReference>
<keyword evidence="8" id="KW-0472">Membrane</keyword>
<keyword evidence="12 13" id="KW-0449">Lipoprotein</keyword>
<comment type="subcellular location">
    <subcellularLocation>
        <location evidence="1">Cell outer membrane</location>
        <topology evidence="1">Lipid-anchor</topology>
    </subcellularLocation>
</comment>
<evidence type="ECO:0000256" key="2">
    <source>
        <dbReference type="ARBA" id="ARBA00009696"/>
    </source>
</evidence>
<dbReference type="Proteomes" id="UP000292423">
    <property type="component" value="Unassembled WGS sequence"/>
</dbReference>
<accession>A0A4Q7ZBI2</accession>
<dbReference type="Pfam" id="PF03550">
    <property type="entry name" value="LolB"/>
    <property type="match status" value="1"/>
</dbReference>
<evidence type="ECO:0000256" key="7">
    <source>
        <dbReference type="ARBA" id="ARBA00022927"/>
    </source>
</evidence>
<keyword evidence="5" id="KW-0813">Transport</keyword>
<reference evidence="13 14" key="1">
    <citation type="submission" date="2019-02" db="EMBL/GenBank/DDBJ databases">
        <title>Genomic Encyclopedia of Type Strains, Phase IV (KMG-IV): sequencing the most valuable type-strain genomes for metagenomic binning, comparative biology and taxonomic classification.</title>
        <authorList>
            <person name="Goeker M."/>
        </authorList>
    </citation>
    <scope>NUCLEOTIDE SEQUENCE [LARGE SCALE GENOMIC DNA]</scope>
    <source>
        <strain evidence="13 14">DSM 105135</strain>
    </source>
</reference>
<evidence type="ECO:0000256" key="9">
    <source>
        <dbReference type="ARBA" id="ARBA00023139"/>
    </source>
</evidence>